<accession>A0A1E7QXM2</accession>
<name>A0A1E7QXM2_9GAMM</name>
<reference evidence="1 2" key="1">
    <citation type="submission" date="2016-09" db="EMBL/GenBank/DDBJ databases">
        <authorList>
            <person name="Capua I."/>
            <person name="De Benedictis P."/>
            <person name="Joannis T."/>
            <person name="Lombin L.H."/>
            <person name="Cattoli G."/>
        </authorList>
    </citation>
    <scope>NUCLEOTIDE SEQUENCE [LARGE SCALE GENOMIC DNA]</scope>
    <source>
        <strain evidence="1 2">ANC 4671</strain>
    </source>
</reference>
<organism evidence="1 2">
    <name type="scientific">Acinetobacter qingfengensis</name>
    <dbReference type="NCBI Taxonomy" id="1262585"/>
    <lineage>
        <taxon>Bacteria</taxon>
        <taxon>Pseudomonadati</taxon>
        <taxon>Pseudomonadota</taxon>
        <taxon>Gammaproteobacteria</taxon>
        <taxon>Moraxellales</taxon>
        <taxon>Moraxellaceae</taxon>
        <taxon>Acinetobacter</taxon>
    </lineage>
</organism>
<evidence type="ECO:0000313" key="2">
    <source>
        <dbReference type="Proteomes" id="UP000185895"/>
    </source>
</evidence>
<dbReference type="RefSeq" id="WP_070071027.1">
    <property type="nucleotide sequence ID" value="NZ_MKKK01000073.1"/>
</dbReference>
<evidence type="ECO:0008006" key="3">
    <source>
        <dbReference type="Google" id="ProtNLM"/>
    </source>
</evidence>
<comment type="caution">
    <text evidence="1">The sequence shown here is derived from an EMBL/GenBank/DDBJ whole genome shotgun (WGS) entry which is preliminary data.</text>
</comment>
<protein>
    <recommendedName>
        <fullName evidence="3">DUF2489 domain-containing protein</fullName>
    </recommendedName>
</protein>
<dbReference type="AlphaFoldDB" id="A0A1E7QXM2"/>
<evidence type="ECO:0000313" key="1">
    <source>
        <dbReference type="EMBL" id="OEY91815.1"/>
    </source>
</evidence>
<dbReference type="Proteomes" id="UP000185895">
    <property type="component" value="Unassembled WGS sequence"/>
</dbReference>
<proteinExistence type="predicted"/>
<keyword evidence="2" id="KW-1185">Reference proteome</keyword>
<dbReference type="EMBL" id="MKKK01000073">
    <property type="protein sequence ID" value="OEY91815.1"/>
    <property type="molecule type" value="Genomic_DNA"/>
</dbReference>
<sequence>MGIFILLLLGFVAFAIYRYRKYQTQREIEEMAADAQAYISSETVELLQRFKKLLEQENVAEQDKQHIQQKFKYINENLFCQSYSEASVREYLSHAEQKLALIRIKLDRLDMPQDQQSNQEFEQLK</sequence>
<dbReference type="OrthoDB" id="6692636at2"/>
<gene>
    <name evidence="1" type="ORF">BJI46_06680</name>
</gene>